<organism evidence="2 3">
    <name type="scientific">Hoeflea alexandrii</name>
    <dbReference type="NCBI Taxonomy" id="288436"/>
    <lineage>
        <taxon>Bacteria</taxon>
        <taxon>Pseudomonadati</taxon>
        <taxon>Pseudomonadota</taxon>
        <taxon>Alphaproteobacteria</taxon>
        <taxon>Hyphomicrobiales</taxon>
        <taxon>Rhizobiaceae</taxon>
        <taxon>Hoeflea</taxon>
    </lineage>
</organism>
<sequence>MSVVRTVAELEAIYGESSEASRIKVSHRLTEGYRRLVEASPVVALATCGPEGLDCSPRGDPGQVISIRDDRTMLLPDRRGNNRIDSLRNIVRDSRVALLFLIPGSNSTLRVNGTAEISVEPALLASLAMEGKPPRSVIVITVGEIYFQCARALMRARLWEQEAWPDASGLPTPGALMRELKQDFDGRAYDREWPERAKNSLW</sequence>
<dbReference type="InterPro" id="IPR012349">
    <property type="entry name" value="Split_barrel_FMN-bd"/>
</dbReference>
<feature type="domain" description="Pyridoxamine 5'-phosphate oxidase N-terminal" evidence="1">
    <location>
        <begin position="29"/>
        <end position="149"/>
    </location>
</feature>
<gene>
    <name evidence="2" type="ORF">GTW23_06530</name>
</gene>
<dbReference type="NCBIfam" id="TIGR04025">
    <property type="entry name" value="PPOX_FMN_DR2398"/>
    <property type="match status" value="1"/>
</dbReference>
<name>A0ABT1CNR3_9HYPH</name>
<dbReference type="PANTHER" id="PTHR42815">
    <property type="entry name" value="FAD-BINDING, PUTATIVE (AFU_ORTHOLOGUE AFUA_6G07600)-RELATED"/>
    <property type="match status" value="1"/>
</dbReference>
<evidence type="ECO:0000259" key="1">
    <source>
        <dbReference type="Pfam" id="PF01243"/>
    </source>
</evidence>
<dbReference type="InterPro" id="IPR024029">
    <property type="entry name" value="Pyridox_Oxase_FMN-dep"/>
</dbReference>
<comment type="caution">
    <text evidence="2">The sequence shown here is derived from an EMBL/GenBank/DDBJ whole genome shotgun (WGS) entry which is preliminary data.</text>
</comment>
<evidence type="ECO:0000313" key="3">
    <source>
        <dbReference type="Proteomes" id="UP001320715"/>
    </source>
</evidence>
<accession>A0ABT1CNR3</accession>
<dbReference type="Pfam" id="PF01243">
    <property type="entry name" value="PNPOx_N"/>
    <property type="match status" value="1"/>
</dbReference>
<proteinExistence type="predicted"/>
<dbReference type="EMBL" id="JAAAML010000001">
    <property type="protein sequence ID" value="MCO6407830.1"/>
    <property type="molecule type" value="Genomic_DNA"/>
</dbReference>
<dbReference type="Proteomes" id="UP001320715">
    <property type="component" value="Unassembled WGS sequence"/>
</dbReference>
<dbReference type="SUPFAM" id="SSF50475">
    <property type="entry name" value="FMN-binding split barrel"/>
    <property type="match status" value="1"/>
</dbReference>
<dbReference type="RefSeq" id="WP_152008343.1">
    <property type="nucleotide sequence ID" value="NZ_JAAAML010000001.1"/>
</dbReference>
<protein>
    <submittedName>
        <fullName evidence="2">Pyridoxamine 5'-phosphate oxidase family protein</fullName>
    </submittedName>
</protein>
<dbReference type="InterPro" id="IPR011576">
    <property type="entry name" value="Pyridox_Oxase_N"/>
</dbReference>
<dbReference type="PANTHER" id="PTHR42815:SF2">
    <property type="entry name" value="FAD-BINDING, PUTATIVE (AFU_ORTHOLOGUE AFUA_6G07600)-RELATED"/>
    <property type="match status" value="1"/>
</dbReference>
<keyword evidence="3" id="KW-1185">Reference proteome</keyword>
<reference evidence="2 3" key="1">
    <citation type="submission" date="2020-01" db="EMBL/GenBank/DDBJ databases">
        <title>Genomes of bacteria type strains.</title>
        <authorList>
            <person name="Chen J."/>
            <person name="Zhu S."/>
            <person name="Yang J."/>
        </authorList>
    </citation>
    <scope>NUCLEOTIDE SEQUENCE [LARGE SCALE GENOMIC DNA]</scope>
    <source>
        <strain evidence="2 3">DSM 16655</strain>
    </source>
</reference>
<dbReference type="Gene3D" id="2.30.110.10">
    <property type="entry name" value="Electron Transport, Fmn-binding Protein, Chain A"/>
    <property type="match status" value="1"/>
</dbReference>
<evidence type="ECO:0000313" key="2">
    <source>
        <dbReference type="EMBL" id="MCO6407830.1"/>
    </source>
</evidence>